<keyword evidence="1" id="KW-0812">Transmembrane</keyword>
<gene>
    <name evidence="2" type="ORF">SAMN02745176_02013</name>
</gene>
<name>A0A1M6FKB4_9FIRM</name>
<reference evidence="2 3" key="1">
    <citation type="submission" date="2016-11" db="EMBL/GenBank/DDBJ databases">
        <authorList>
            <person name="Jaros S."/>
            <person name="Januszkiewicz K."/>
            <person name="Wedrychowicz H."/>
        </authorList>
    </citation>
    <scope>NUCLEOTIDE SEQUENCE [LARGE SCALE GENOMIC DNA]</scope>
    <source>
        <strain evidence="2 3">DSM 19022</strain>
    </source>
</reference>
<sequence>MKVSFTITRTKIAIITTAIILSIFGFIVSADGATPGSEQDPLVTLSFVDKKIEQIKYYIDSITQGYSGEITNFASTLAKYQEQLNQKDTEIAELKKTVEDALTFKVVQLKKGQSLIPGEGAEIIIRSGQSTALYGANGGLCDITSAKDLQEGEAIANNHMLISSRNDGRGIKAASEVYLLIKGSYTLK</sequence>
<dbReference type="AlphaFoldDB" id="A0A1M6FKB4"/>
<dbReference type="EMBL" id="FQZS01000012">
    <property type="protein sequence ID" value="SHI98124.1"/>
    <property type="molecule type" value="Genomic_DNA"/>
</dbReference>
<dbReference type="RefSeq" id="WP_073026072.1">
    <property type="nucleotide sequence ID" value="NZ_FQZS01000012.1"/>
</dbReference>
<feature type="transmembrane region" description="Helical" evidence="1">
    <location>
        <begin position="12"/>
        <end position="30"/>
    </location>
</feature>
<protein>
    <submittedName>
        <fullName evidence="2">Uncharacterized protein</fullName>
    </submittedName>
</protein>
<dbReference type="Proteomes" id="UP000184442">
    <property type="component" value="Unassembled WGS sequence"/>
</dbReference>
<organism evidence="2 3">
    <name type="scientific">Lutispora thermophila DSM 19022</name>
    <dbReference type="NCBI Taxonomy" id="1122184"/>
    <lineage>
        <taxon>Bacteria</taxon>
        <taxon>Bacillati</taxon>
        <taxon>Bacillota</taxon>
        <taxon>Clostridia</taxon>
        <taxon>Lutisporales</taxon>
        <taxon>Lutisporaceae</taxon>
        <taxon>Lutispora</taxon>
    </lineage>
</organism>
<evidence type="ECO:0000256" key="1">
    <source>
        <dbReference type="SAM" id="Phobius"/>
    </source>
</evidence>
<dbReference type="STRING" id="1122184.SAMN02745176_02013"/>
<evidence type="ECO:0000313" key="2">
    <source>
        <dbReference type="EMBL" id="SHI98124.1"/>
    </source>
</evidence>
<keyword evidence="3" id="KW-1185">Reference proteome</keyword>
<keyword evidence="1" id="KW-0472">Membrane</keyword>
<proteinExistence type="predicted"/>
<keyword evidence="1" id="KW-1133">Transmembrane helix</keyword>
<accession>A0A1M6FKB4</accession>
<dbReference type="OrthoDB" id="2381664at2"/>
<evidence type="ECO:0000313" key="3">
    <source>
        <dbReference type="Proteomes" id="UP000184442"/>
    </source>
</evidence>